<organism evidence="1">
    <name type="scientific">marine metagenome</name>
    <dbReference type="NCBI Taxonomy" id="408172"/>
    <lineage>
        <taxon>unclassified sequences</taxon>
        <taxon>metagenomes</taxon>
        <taxon>ecological metagenomes</taxon>
    </lineage>
</organism>
<gene>
    <name evidence="1" type="ORF">METZ01_LOCUS84506</name>
</gene>
<dbReference type="EMBL" id="UINC01007142">
    <property type="protein sequence ID" value="SVA31652.1"/>
    <property type="molecule type" value="Genomic_DNA"/>
</dbReference>
<evidence type="ECO:0000313" key="1">
    <source>
        <dbReference type="EMBL" id="SVA31652.1"/>
    </source>
</evidence>
<accession>A0A381UTZ9</accession>
<protein>
    <submittedName>
        <fullName evidence="1">Uncharacterized protein</fullName>
    </submittedName>
</protein>
<reference evidence="1" key="1">
    <citation type="submission" date="2018-05" db="EMBL/GenBank/DDBJ databases">
        <authorList>
            <person name="Lanie J.A."/>
            <person name="Ng W.-L."/>
            <person name="Kazmierczak K.M."/>
            <person name="Andrzejewski T.M."/>
            <person name="Davidsen T.M."/>
            <person name="Wayne K.J."/>
            <person name="Tettelin H."/>
            <person name="Glass J.I."/>
            <person name="Rusch D."/>
            <person name="Podicherti R."/>
            <person name="Tsui H.-C.T."/>
            <person name="Winkler M.E."/>
        </authorList>
    </citation>
    <scope>NUCLEOTIDE SEQUENCE</scope>
</reference>
<name>A0A381UTZ9_9ZZZZ</name>
<proteinExistence type="predicted"/>
<sequence>MQYHIVDETGIEPFVPELRALEKQIEYPLEDGVGGFTIDHGDTYYSFFLQQGIKVRFLIITNNNTVVGSIAGVWKQITFGEKDYTGLYAADLKLSPDFRKKGIHQKALWYLFIRWPLVKDFQGWDFVYYCTMQRGGQGVNTAFKGPHLGKLANGVAEMNIYIVDPKKISRLKFDDFPDQDLEQINLSPHRHEDLLWNDGIKNIISTTDNSLLPLGHLHPNLLTRMREGSLKKALEKIMNRTNGLACFSIDVRDEKKILWLQDHGIQTNTRCKIFSFSPFAPNLRKSGILCISTGEI</sequence>
<dbReference type="AlphaFoldDB" id="A0A381UTZ9"/>